<evidence type="ECO:0000313" key="2">
    <source>
        <dbReference type="Proteomes" id="UP001431019"/>
    </source>
</evidence>
<dbReference type="Proteomes" id="UP001431019">
    <property type="component" value="Unassembled WGS sequence"/>
</dbReference>
<reference evidence="1 2" key="1">
    <citation type="submission" date="2021-11" db="EMBL/GenBank/DDBJ databases">
        <authorList>
            <person name="Oh E.-T."/>
            <person name="Kim S.-B."/>
        </authorList>
    </citation>
    <scope>NUCLEOTIDE SEQUENCE [LARGE SCALE GENOMIC DNA]</scope>
    <source>
        <strain evidence="1 2">MMS20-SJTR3</strain>
    </source>
</reference>
<name>A0ABS8K5T8_9BURK</name>
<accession>A0ABS8K5T8</accession>
<organism evidence="1 2">
    <name type="scientific">Paraburkholderia sejongensis</name>
    <dbReference type="NCBI Taxonomy" id="2886946"/>
    <lineage>
        <taxon>Bacteria</taxon>
        <taxon>Pseudomonadati</taxon>
        <taxon>Pseudomonadota</taxon>
        <taxon>Betaproteobacteria</taxon>
        <taxon>Burkholderiales</taxon>
        <taxon>Burkholderiaceae</taxon>
        <taxon>Paraburkholderia</taxon>
    </lineage>
</organism>
<protein>
    <submittedName>
        <fullName evidence="1">Uncharacterized protein</fullName>
    </submittedName>
</protein>
<dbReference type="RefSeq" id="WP_230513747.1">
    <property type="nucleotide sequence ID" value="NZ_JAJITD010000030.1"/>
</dbReference>
<sequence length="136" mass="14856">MFTRGLRGEATSTFYALIKLCAWGPDPRARADKRLYGPIDNPDAPGYWSAFIFLSDDDIDGPTYLAAGMRAYIVSMFGADVEDLEFDRAVGQPPRRSMLSPPRAGFFSSTGLSTETVNNCSVELGVVMLRGYPDSA</sequence>
<comment type="caution">
    <text evidence="1">The sequence shown here is derived from an EMBL/GenBank/DDBJ whole genome shotgun (WGS) entry which is preliminary data.</text>
</comment>
<dbReference type="EMBL" id="JAJITD010000030">
    <property type="protein sequence ID" value="MCC8397490.1"/>
    <property type="molecule type" value="Genomic_DNA"/>
</dbReference>
<evidence type="ECO:0000313" key="1">
    <source>
        <dbReference type="EMBL" id="MCC8397490.1"/>
    </source>
</evidence>
<gene>
    <name evidence="1" type="ORF">LJ656_33590</name>
</gene>
<proteinExistence type="predicted"/>
<keyword evidence="2" id="KW-1185">Reference proteome</keyword>